<dbReference type="InterPro" id="IPR050509">
    <property type="entry name" value="CoA-transferase_III"/>
</dbReference>
<dbReference type="PANTHER" id="PTHR48228:SF5">
    <property type="entry name" value="ALPHA-METHYLACYL-COA RACEMASE"/>
    <property type="match status" value="1"/>
</dbReference>
<dbReference type="GO" id="GO:0003824">
    <property type="term" value="F:catalytic activity"/>
    <property type="evidence" value="ECO:0007669"/>
    <property type="project" value="InterPro"/>
</dbReference>
<dbReference type="Proteomes" id="UP000245754">
    <property type="component" value="Unassembled WGS sequence"/>
</dbReference>
<keyword evidence="2" id="KW-1185">Reference proteome</keyword>
<dbReference type="Pfam" id="PF02515">
    <property type="entry name" value="CoA_transf_3"/>
    <property type="match status" value="1"/>
</dbReference>
<gene>
    <name evidence="1" type="ORF">C7419_1012344</name>
</gene>
<reference evidence="1 2" key="1">
    <citation type="submission" date="2018-05" db="EMBL/GenBank/DDBJ databases">
        <title>Genomic Encyclopedia of Type Strains, Phase IV (KMG-V): Genome sequencing to study the core and pangenomes of soil and plant-associated prokaryotes.</title>
        <authorList>
            <person name="Whitman W."/>
        </authorList>
    </citation>
    <scope>NUCLEOTIDE SEQUENCE [LARGE SCALE GENOMIC DNA]</scope>
    <source>
        <strain evidence="1 2">SLV-132</strain>
    </source>
</reference>
<name>A0A316F0G3_9BURK</name>
<dbReference type="InterPro" id="IPR023606">
    <property type="entry name" value="CoA-Trfase_III_dom_1_sf"/>
</dbReference>
<dbReference type="EMBL" id="QGGT01000001">
    <property type="protein sequence ID" value="PWK38447.1"/>
    <property type="molecule type" value="Genomic_DNA"/>
</dbReference>
<sequence>MRRQGLLPLQGVRVVEFEGIGPGPLCGAMLAGLGATVTLVARPVAPDARRLLLDGDMPPEVALDHDKNVMPLDLKSEAGRAAALDLVADADALIEGLRPGVMERLGLGPADCHARNARLVYGRMTGWGQTGPLAQQAGHDINYLALSGLLHAAARDGALPKTPPTVMGDATGALGLAFGITSAILHARATGQGCVVDAAITDIAAMLGALLNVTRAAGTVDGPHPSPFHDSPFYDVYRCADGRALTFGALEPPFYRQLLARLGFDDVDADAQYDRALWPALKARLTAAIAGQPLAYWRARFEGTDACFAPVLTIDEAARHPHNVARDVYRVYAHAGREVVQAMPAPRFTPAHAHASPADGTHS</sequence>
<comment type="caution">
    <text evidence="1">The sequence shown here is derived from an EMBL/GenBank/DDBJ whole genome shotgun (WGS) entry which is preliminary data.</text>
</comment>
<dbReference type="InterPro" id="IPR044855">
    <property type="entry name" value="CoA-Trfase_III_dom3_sf"/>
</dbReference>
<evidence type="ECO:0000313" key="1">
    <source>
        <dbReference type="EMBL" id="PWK38447.1"/>
    </source>
</evidence>
<organism evidence="1 2">
    <name type="scientific">Cupriavidus plantarum</name>
    <dbReference type="NCBI Taxonomy" id="942865"/>
    <lineage>
        <taxon>Bacteria</taxon>
        <taxon>Pseudomonadati</taxon>
        <taxon>Pseudomonadota</taxon>
        <taxon>Betaproteobacteria</taxon>
        <taxon>Burkholderiales</taxon>
        <taxon>Burkholderiaceae</taxon>
        <taxon>Cupriavidus</taxon>
    </lineage>
</organism>
<proteinExistence type="predicted"/>
<evidence type="ECO:0000313" key="2">
    <source>
        <dbReference type="Proteomes" id="UP000245754"/>
    </source>
</evidence>
<protein>
    <submittedName>
        <fullName evidence="1">Alpha-methylacyl-CoA racemase</fullName>
    </submittedName>
</protein>
<dbReference type="Gene3D" id="3.30.1540.10">
    <property type="entry name" value="formyl-coa transferase, domain 3"/>
    <property type="match status" value="1"/>
</dbReference>
<accession>A0A316F0G3</accession>
<dbReference type="Gene3D" id="3.40.50.10540">
    <property type="entry name" value="Crotonobetainyl-coa:carnitine coa-transferase, domain 1"/>
    <property type="match status" value="1"/>
</dbReference>
<dbReference type="PANTHER" id="PTHR48228">
    <property type="entry name" value="SUCCINYL-COA--D-CITRAMALATE COA-TRANSFERASE"/>
    <property type="match status" value="1"/>
</dbReference>
<dbReference type="RefSeq" id="WP_109582037.1">
    <property type="nucleotide sequence ID" value="NZ_QGGT01000001.1"/>
</dbReference>
<dbReference type="AlphaFoldDB" id="A0A316F0G3"/>
<dbReference type="InterPro" id="IPR003673">
    <property type="entry name" value="CoA-Trfase_fam_III"/>
</dbReference>
<dbReference type="SUPFAM" id="SSF89796">
    <property type="entry name" value="CoA-transferase family III (CaiB/BaiF)"/>
    <property type="match status" value="1"/>
</dbReference>